<dbReference type="Proteomes" id="UP000041770">
    <property type="component" value="Unassembled WGS sequence"/>
</dbReference>
<protein>
    <submittedName>
        <fullName evidence="1">Uncharacterized protein</fullName>
    </submittedName>
</protein>
<name>A0A656AWC1_VIBCL</name>
<sequence>MNEVAIEHFRQLLVGLTGINNPDLSTLGQVGKNQFVGKERFTRAGFGCDHQVFVGITVVKRQTHELAVAGNQRCMIGPGPLPFPKHRQDHSRLLGCHGLVAE</sequence>
<dbReference type="EMBL" id="CWQY01000080">
    <property type="protein sequence ID" value="CSD43171.1"/>
    <property type="molecule type" value="Genomic_DNA"/>
</dbReference>
<reference evidence="1 2" key="1">
    <citation type="submission" date="2015-07" db="EMBL/GenBank/DDBJ databases">
        <authorList>
            <consortium name="Pathogen Informatics"/>
        </authorList>
    </citation>
    <scope>NUCLEOTIDE SEQUENCE [LARGE SCALE GENOMIC DNA]</scope>
    <source>
        <strain evidence="1 2">A316</strain>
    </source>
</reference>
<dbReference type="AlphaFoldDB" id="A0A656AWC1"/>
<evidence type="ECO:0000313" key="1">
    <source>
        <dbReference type="EMBL" id="CSD43171.1"/>
    </source>
</evidence>
<gene>
    <name evidence="1" type="ORF">ERS013200_04150</name>
</gene>
<proteinExistence type="predicted"/>
<evidence type="ECO:0000313" key="2">
    <source>
        <dbReference type="Proteomes" id="UP000041770"/>
    </source>
</evidence>
<accession>A0A656AWC1</accession>
<organism evidence="1 2">
    <name type="scientific">Vibrio cholerae</name>
    <dbReference type="NCBI Taxonomy" id="666"/>
    <lineage>
        <taxon>Bacteria</taxon>
        <taxon>Pseudomonadati</taxon>
        <taxon>Pseudomonadota</taxon>
        <taxon>Gammaproteobacteria</taxon>
        <taxon>Vibrionales</taxon>
        <taxon>Vibrionaceae</taxon>
        <taxon>Vibrio</taxon>
    </lineage>
</organism>